<dbReference type="InterPro" id="IPR038062">
    <property type="entry name" value="ScdA-like_N_sf"/>
</dbReference>
<dbReference type="KEGG" id="gpi:GPICK_09915"/>
<reference evidence="2 3" key="1">
    <citation type="journal article" date="2015" name="Genome Announc.">
        <title>Complete Genome of Geobacter pickeringii G13T, a Metal-Reducing Isolate from Sedimentary Kaolin Deposits.</title>
        <authorList>
            <person name="Badalamenti J.P."/>
            <person name="Bond D.R."/>
        </authorList>
    </citation>
    <scope>NUCLEOTIDE SEQUENCE [LARGE SCALE GENOMIC DNA]</scope>
    <source>
        <strain evidence="2 3">G13</strain>
    </source>
</reference>
<dbReference type="Proteomes" id="UP000057609">
    <property type="component" value="Chromosome"/>
</dbReference>
<dbReference type="InterPro" id="IPR023883">
    <property type="entry name" value="CHP03980_redox-disulphide"/>
</dbReference>
<dbReference type="AlphaFoldDB" id="A0A0B5BHU8"/>
<name>A0A0B5BHU8_9BACT</name>
<dbReference type="SUPFAM" id="SSF140683">
    <property type="entry name" value="SP0561-like"/>
    <property type="match status" value="1"/>
</dbReference>
<dbReference type="InterPro" id="IPR015077">
    <property type="entry name" value="DUF1858"/>
</dbReference>
<dbReference type="RefSeq" id="WP_039742736.1">
    <property type="nucleotide sequence ID" value="NZ_CP009788.1"/>
</dbReference>
<evidence type="ECO:0000313" key="2">
    <source>
        <dbReference type="EMBL" id="AJE03626.1"/>
    </source>
</evidence>
<dbReference type="Gene3D" id="1.10.3910.10">
    <property type="entry name" value="SP0561-like"/>
    <property type="match status" value="1"/>
</dbReference>
<dbReference type="Pfam" id="PF08984">
    <property type="entry name" value="DUF1858"/>
    <property type="match status" value="1"/>
</dbReference>
<dbReference type="PANTHER" id="PTHR39341:SF1">
    <property type="entry name" value="DUF1858 DOMAIN-CONTAINING PROTEIN"/>
    <property type="match status" value="1"/>
</dbReference>
<feature type="domain" description="DUF1858" evidence="1">
    <location>
        <begin position="2"/>
        <end position="54"/>
    </location>
</feature>
<sequence length="64" mass="7225">MITKDMTIGDIIRMYPVTLKVFEKHGLDCYECQVADYEQLEHGAGVHKTDVALLLKELNEAISS</sequence>
<evidence type="ECO:0000313" key="3">
    <source>
        <dbReference type="Proteomes" id="UP000057609"/>
    </source>
</evidence>
<gene>
    <name evidence="2" type="ORF">GPICK_09915</name>
</gene>
<dbReference type="HOGENOM" id="CLU_180540_1_1_7"/>
<evidence type="ECO:0000259" key="1">
    <source>
        <dbReference type="Pfam" id="PF08984"/>
    </source>
</evidence>
<dbReference type="PANTHER" id="PTHR39341">
    <property type="entry name" value="BSL7085 PROTEIN"/>
    <property type="match status" value="1"/>
</dbReference>
<dbReference type="OrthoDB" id="5397989at2"/>
<dbReference type="EMBL" id="CP009788">
    <property type="protein sequence ID" value="AJE03626.1"/>
    <property type="molecule type" value="Genomic_DNA"/>
</dbReference>
<dbReference type="NCBIfam" id="TIGR03980">
    <property type="entry name" value="prismane_assoc"/>
    <property type="match status" value="1"/>
</dbReference>
<organism evidence="2 3">
    <name type="scientific">Geobacter pickeringii</name>
    <dbReference type="NCBI Taxonomy" id="345632"/>
    <lineage>
        <taxon>Bacteria</taxon>
        <taxon>Pseudomonadati</taxon>
        <taxon>Thermodesulfobacteriota</taxon>
        <taxon>Desulfuromonadia</taxon>
        <taxon>Geobacterales</taxon>
        <taxon>Geobacteraceae</taxon>
        <taxon>Geobacter</taxon>
    </lineage>
</organism>
<protein>
    <submittedName>
        <fullName evidence="2">Disulfide oxidoreductase</fullName>
    </submittedName>
</protein>
<accession>A0A0B5BHU8</accession>
<keyword evidence="3" id="KW-1185">Reference proteome</keyword>
<proteinExistence type="predicted"/>
<dbReference type="STRING" id="345632.GPICK_09915"/>